<proteinExistence type="predicted"/>
<dbReference type="GO" id="GO:0016787">
    <property type="term" value="F:hydrolase activity"/>
    <property type="evidence" value="ECO:0007669"/>
    <property type="project" value="UniProtKB-KW"/>
</dbReference>
<feature type="chain" id="PRO_5012381619" evidence="1">
    <location>
        <begin position="35"/>
        <end position="508"/>
    </location>
</feature>
<organism evidence="3 4">
    <name type="scientific">Pseudothioclava arenosa</name>
    <dbReference type="NCBI Taxonomy" id="1795308"/>
    <lineage>
        <taxon>Bacteria</taxon>
        <taxon>Pseudomonadati</taxon>
        <taxon>Pseudomonadota</taxon>
        <taxon>Alphaproteobacteria</taxon>
        <taxon>Rhodobacterales</taxon>
        <taxon>Paracoccaceae</taxon>
        <taxon>Pseudothioclava</taxon>
    </lineage>
</organism>
<dbReference type="PANTHER" id="PTHR46825">
    <property type="entry name" value="D-ALANYL-D-ALANINE-CARBOXYPEPTIDASE/ENDOPEPTIDASE AMPH"/>
    <property type="match status" value="1"/>
</dbReference>
<dbReference type="OrthoDB" id="5377981at2"/>
<dbReference type="Pfam" id="PF00144">
    <property type="entry name" value="Beta-lactamase"/>
    <property type="match status" value="1"/>
</dbReference>
<name>A0A2A4CN42_9RHOB</name>
<gene>
    <name evidence="3" type="ORF">CLN94_13390</name>
</gene>
<dbReference type="SUPFAM" id="SSF56601">
    <property type="entry name" value="beta-lactamase/transpeptidase-like"/>
    <property type="match status" value="1"/>
</dbReference>
<comment type="caution">
    <text evidence="3">The sequence shown here is derived from an EMBL/GenBank/DDBJ whole genome shotgun (WGS) entry which is preliminary data.</text>
</comment>
<reference evidence="3 4" key="1">
    <citation type="submission" date="2017-09" db="EMBL/GenBank/DDBJ databases">
        <title>A multilocus sequence analysis scheme for characterization of bacteria in the genus Thioclava.</title>
        <authorList>
            <person name="Liu Y."/>
            <person name="Shao Z."/>
        </authorList>
    </citation>
    <scope>NUCLEOTIDE SEQUENCE [LARGE SCALE GENOMIC DNA]</scope>
    <source>
        <strain evidence="3 4">CAU 1312</strain>
    </source>
</reference>
<evidence type="ECO:0000256" key="1">
    <source>
        <dbReference type="SAM" id="SignalP"/>
    </source>
</evidence>
<keyword evidence="3" id="KW-0378">Hydrolase</keyword>
<evidence type="ECO:0000259" key="2">
    <source>
        <dbReference type="Pfam" id="PF00144"/>
    </source>
</evidence>
<dbReference type="InterPro" id="IPR012338">
    <property type="entry name" value="Beta-lactam/transpept-like"/>
</dbReference>
<sequence length="508" mass="55057">MGNLTKRKNTVKNPMKLLFTLTVSSSLALQPALAQESQQFMTQEEGQATFDAVLAETAELIKEMNIPGLGIGVIHGPNTYSAGLGITKVGTDEAVTPDTQFQIGSVTKTFLSTVALQLSERGELDLNARVVDLLPWWRVADPDATSKARVVDLFHHRAGWYGDHGFLRVPPGGSISEKVMLQAAYVEQLYPFDQTWMYNNTSITFATHVVSHAGGKPIENLIEENLLTPLGMDSSSFNYDPTPPAKDYAWGHPPIYGEGNISDLKPYYIPLIPESAASGALRSTVSDMLKYARFQLDGKDAAGNQLLSKEALDYAHAPAVEAEAGDFTGLTWFIHDYDGVTSPSHGGNWPGTRSFLQLIPDRDFAVVVLVHSDRGSEAYKKIANSMVKAFTGIEANSPVAAGVDPAVLDPFVGVFKGNSQNIEIRKDGDKYVFVQFSALTSGSDPAPANVANTADGYFIITEGPNEGALGELLKDPSGELNYVRFNHRIFIRGEGAVDDFDLSGTVFE</sequence>
<evidence type="ECO:0000313" key="4">
    <source>
        <dbReference type="Proteomes" id="UP000243507"/>
    </source>
</evidence>
<protein>
    <submittedName>
        <fullName evidence="3">Serine hydrolase</fullName>
    </submittedName>
</protein>
<dbReference type="InterPro" id="IPR001466">
    <property type="entry name" value="Beta-lactam-related"/>
</dbReference>
<dbReference type="AlphaFoldDB" id="A0A2A4CN42"/>
<accession>A0A2A4CN42</accession>
<keyword evidence="1" id="KW-0732">Signal</keyword>
<feature type="signal peptide" evidence="1">
    <location>
        <begin position="1"/>
        <end position="34"/>
    </location>
</feature>
<dbReference type="PANTHER" id="PTHR46825:SF15">
    <property type="entry name" value="BETA-LACTAMASE-RELATED DOMAIN-CONTAINING PROTEIN"/>
    <property type="match status" value="1"/>
</dbReference>
<keyword evidence="4" id="KW-1185">Reference proteome</keyword>
<dbReference type="Gene3D" id="3.40.710.10">
    <property type="entry name" value="DD-peptidase/beta-lactamase superfamily"/>
    <property type="match status" value="1"/>
</dbReference>
<evidence type="ECO:0000313" key="3">
    <source>
        <dbReference type="EMBL" id="PCD75559.1"/>
    </source>
</evidence>
<dbReference type="InterPro" id="IPR050491">
    <property type="entry name" value="AmpC-like"/>
</dbReference>
<dbReference type="Proteomes" id="UP000243507">
    <property type="component" value="Unassembled WGS sequence"/>
</dbReference>
<feature type="domain" description="Beta-lactamase-related" evidence="2">
    <location>
        <begin position="60"/>
        <end position="376"/>
    </location>
</feature>
<dbReference type="EMBL" id="NTJD01000013">
    <property type="protein sequence ID" value="PCD75559.1"/>
    <property type="molecule type" value="Genomic_DNA"/>
</dbReference>